<evidence type="ECO:0000259" key="1">
    <source>
        <dbReference type="PROSITE" id="PS51186"/>
    </source>
</evidence>
<accession>A0A506UEK1</accession>
<dbReference type="SUPFAM" id="SSF55729">
    <property type="entry name" value="Acyl-CoA N-acyltransferases (Nat)"/>
    <property type="match status" value="1"/>
</dbReference>
<organism evidence="2 3">
    <name type="scientific">Martelella alba</name>
    <dbReference type="NCBI Taxonomy" id="2590451"/>
    <lineage>
        <taxon>Bacteria</taxon>
        <taxon>Pseudomonadati</taxon>
        <taxon>Pseudomonadota</taxon>
        <taxon>Alphaproteobacteria</taxon>
        <taxon>Hyphomicrobiales</taxon>
        <taxon>Aurantimonadaceae</taxon>
        <taxon>Martelella</taxon>
    </lineage>
</organism>
<reference evidence="2 3" key="1">
    <citation type="submission" date="2019-06" db="EMBL/GenBank/DDBJ databases">
        <authorList>
            <person name="Li M."/>
        </authorList>
    </citation>
    <scope>NUCLEOTIDE SEQUENCE [LARGE SCALE GENOMIC DNA]</scope>
    <source>
        <strain evidence="2 3">BGMRC2036</strain>
    </source>
</reference>
<proteinExistence type="predicted"/>
<dbReference type="InterPro" id="IPR000182">
    <property type="entry name" value="GNAT_dom"/>
</dbReference>
<evidence type="ECO:0000313" key="3">
    <source>
        <dbReference type="Proteomes" id="UP000318801"/>
    </source>
</evidence>
<dbReference type="Pfam" id="PF00583">
    <property type="entry name" value="Acetyltransf_1"/>
    <property type="match status" value="1"/>
</dbReference>
<dbReference type="RefSeq" id="WP_141149377.1">
    <property type="nucleotide sequence ID" value="NZ_VHLG01000007.1"/>
</dbReference>
<sequence length="160" mass="17360">MADLLVNLYSQRFEALSSACIAEAVTVRRALPPESHFIIEWVEKDFSRYWASEVQVAMAQKPPGCFIATEAGRLIGFACYNATARGFFGPTGVDETSRGKGVGKALLYRALLALKDDGYAYAIIGAAGPTEFYQKAVGAIIIPSDGEDIYCGLLRDKHLS</sequence>
<dbReference type="InterPro" id="IPR016181">
    <property type="entry name" value="Acyl_CoA_acyltransferase"/>
</dbReference>
<keyword evidence="2" id="KW-0808">Transferase</keyword>
<evidence type="ECO:0000313" key="2">
    <source>
        <dbReference type="EMBL" id="TPW30167.1"/>
    </source>
</evidence>
<dbReference type="EMBL" id="VHLG01000007">
    <property type="protein sequence ID" value="TPW30167.1"/>
    <property type="molecule type" value="Genomic_DNA"/>
</dbReference>
<protein>
    <submittedName>
        <fullName evidence="2">GNAT family N-acetyltransferase</fullName>
    </submittedName>
</protein>
<keyword evidence="3" id="KW-1185">Reference proteome</keyword>
<name>A0A506UEK1_9HYPH</name>
<feature type="domain" description="N-acetyltransferase" evidence="1">
    <location>
        <begin position="25"/>
        <end position="160"/>
    </location>
</feature>
<dbReference type="GO" id="GO:0016747">
    <property type="term" value="F:acyltransferase activity, transferring groups other than amino-acyl groups"/>
    <property type="evidence" value="ECO:0007669"/>
    <property type="project" value="InterPro"/>
</dbReference>
<gene>
    <name evidence="2" type="ORF">FJU08_12000</name>
</gene>
<dbReference type="Gene3D" id="3.40.630.30">
    <property type="match status" value="1"/>
</dbReference>
<comment type="caution">
    <text evidence="2">The sequence shown here is derived from an EMBL/GenBank/DDBJ whole genome shotgun (WGS) entry which is preliminary data.</text>
</comment>
<dbReference type="PROSITE" id="PS51186">
    <property type="entry name" value="GNAT"/>
    <property type="match status" value="1"/>
</dbReference>
<dbReference type="Proteomes" id="UP000318801">
    <property type="component" value="Unassembled WGS sequence"/>
</dbReference>
<dbReference type="AlphaFoldDB" id="A0A506UEK1"/>
<dbReference type="OrthoDB" id="4016818at2"/>